<evidence type="ECO:0000256" key="3">
    <source>
        <dbReference type="SAM" id="Phobius"/>
    </source>
</evidence>
<dbReference type="PANTHER" id="PTHR43570:SF16">
    <property type="entry name" value="ALDEHYDE DEHYDROGENASE TYPE III, ISOFORM Q"/>
    <property type="match status" value="1"/>
</dbReference>
<reference evidence="5" key="1">
    <citation type="journal article" date="2020" name="Stud. Mycol.">
        <title>101 Dothideomycetes genomes: a test case for predicting lifestyles and emergence of pathogens.</title>
        <authorList>
            <person name="Haridas S."/>
            <person name="Albert R."/>
            <person name="Binder M."/>
            <person name="Bloem J."/>
            <person name="Labutti K."/>
            <person name="Salamov A."/>
            <person name="Andreopoulos B."/>
            <person name="Baker S."/>
            <person name="Barry K."/>
            <person name="Bills G."/>
            <person name="Bluhm B."/>
            <person name="Cannon C."/>
            <person name="Castanera R."/>
            <person name="Culley D."/>
            <person name="Daum C."/>
            <person name="Ezra D."/>
            <person name="Gonzalez J."/>
            <person name="Henrissat B."/>
            <person name="Kuo A."/>
            <person name="Liang C."/>
            <person name="Lipzen A."/>
            <person name="Lutzoni F."/>
            <person name="Magnuson J."/>
            <person name="Mondo S."/>
            <person name="Nolan M."/>
            <person name="Ohm R."/>
            <person name="Pangilinan J."/>
            <person name="Park H.-J."/>
            <person name="Ramirez L."/>
            <person name="Alfaro M."/>
            <person name="Sun H."/>
            <person name="Tritt A."/>
            <person name="Yoshinaga Y."/>
            <person name="Zwiers L.-H."/>
            <person name="Turgeon B."/>
            <person name="Goodwin S."/>
            <person name="Spatafora J."/>
            <person name="Crous P."/>
            <person name="Grigoriev I."/>
        </authorList>
    </citation>
    <scope>NUCLEOTIDE SEQUENCE</scope>
    <source>
        <strain evidence="5">CBS 122681</strain>
    </source>
</reference>
<dbReference type="EMBL" id="MU004587">
    <property type="protein sequence ID" value="KAF2647740.1"/>
    <property type="molecule type" value="Genomic_DNA"/>
</dbReference>
<keyword evidence="3" id="KW-0472">Membrane</keyword>
<dbReference type="GO" id="GO:0006081">
    <property type="term" value="P:aldehyde metabolic process"/>
    <property type="evidence" value="ECO:0007669"/>
    <property type="project" value="InterPro"/>
</dbReference>
<accession>A0A6A6SJI3</accession>
<feature type="transmembrane region" description="Helical" evidence="3">
    <location>
        <begin position="445"/>
        <end position="465"/>
    </location>
</feature>
<dbReference type="SUPFAM" id="SSF53720">
    <property type="entry name" value="ALDH-like"/>
    <property type="match status" value="1"/>
</dbReference>
<organism evidence="5 6">
    <name type="scientific">Lophiostoma macrostomum CBS 122681</name>
    <dbReference type="NCBI Taxonomy" id="1314788"/>
    <lineage>
        <taxon>Eukaryota</taxon>
        <taxon>Fungi</taxon>
        <taxon>Dikarya</taxon>
        <taxon>Ascomycota</taxon>
        <taxon>Pezizomycotina</taxon>
        <taxon>Dothideomycetes</taxon>
        <taxon>Pleosporomycetidae</taxon>
        <taxon>Pleosporales</taxon>
        <taxon>Lophiostomataceae</taxon>
        <taxon>Lophiostoma</taxon>
    </lineage>
</organism>
<dbReference type="Proteomes" id="UP000799324">
    <property type="component" value="Unassembled WGS sequence"/>
</dbReference>
<evidence type="ECO:0000256" key="2">
    <source>
        <dbReference type="ARBA" id="ARBA00023002"/>
    </source>
</evidence>
<protein>
    <submittedName>
        <fullName evidence="5">ALDH-like protein</fullName>
    </submittedName>
</protein>
<dbReference type="OrthoDB" id="5840532at2759"/>
<proteinExistence type="inferred from homology"/>
<sequence length="474" mass="51801">MSHEASDVIDRVVISWIEGRLENVLERQKQLAALHQSVRKRSDNLVQGSYEDLNTPTELATAELITALDAINAIYERLSFNDVLATERNLKNGGDAATFFVPLGVTLIVQLSSSPIVSTLGPLAAALAGGNPTIVLGSRTVSTTNVLLGEIILEALDHEAFHFENSVDALRFENFTQQPYATVVLHSHEASHTIGPLVRNANPSVRVLEPYYGIPAGIIDRSAGGSLDTAKAQIVLTLPDGSKGNPLRFPRLFFVDESVIASVKERLHGQQEKANYKLDEWLRKYYSGSINRYSTGTGGEKQIADLPKVEATETVRSTDGSEIALVPTRSLDHTIDLLNKINAGTGSQVIYVFAGGKEAFYLGNFITTSHVYINEIPYHSLVLTVSRSASDTTTHPYSLEAFSELKTMRQVSPISSRSDARRPAKLKSKEVNQFQGGRMSYFEQGLILGAAMGLVALTGLGFLSYRGFRAYLLR</sequence>
<dbReference type="PANTHER" id="PTHR43570">
    <property type="entry name" value="ALDEHYDE DEHYDROGENASE"/>
    <property type="match status" value="1"/>
</dbReference>
<dbReference type="GO" id="GO:0004029">
    <property type="term" value="F:aldehyde dehydrogenase (NAD+) activity"/>
    <property type="evidence" value="ECO:0007669"/>
    <property type="project" value="TreeGrafter"/>
</dbReference>
<name>A0A6A6SJI3_9PLEO</name>
<keyword evidence="3" id="KW-0812">Transmembrane</keyword>
<keyword evidence="3" id="KW-1133">Transmembrane helix</keyword>
<evidence type="ECO:0000259" key="4">
    <source>
        <dbReference type="Pfam" id="PF00171"/>
    </source>
</evidence>
<dbReference type="Pfam" id="PF00171">
    <property type="entry name" value="Aldedh"/>
    <property type="match status" value="1"/>
</dbReference>
<keyword evidence="6" id="KW-1185">Reference proteome</keyword>
<dbReference type="GO" id="GO:0005737">
    <property type="term" value="C:cytoplasm"/>
    <property type="evidence" value="ECO:0007669"/>
    <property type="project" value="TreeGrafter"/>
</dbReference>
<comment type="similarity">
    <text evidence="1">Belongs to the aldehyde dehydrogenase family.</text>
</comment>
<dbReference type="Gene3D" id="3.40.605.10">
    <property type="entry name" value="Aldehyde Dehydrogenase, Chain A, domain 1"/>
    <property type="match status" value="1"/>
</dbReference>
<gene>
    <name evidence="5" type="ORF">K491DRAFT_614109</name>
</gene>
<evidence type="ECO:0000313" key="5">
    <source>
        <dbReference type="EMBL" id="KAF2647740.1"/>
    </source>
</evidence>
<evidence type="ECO:0000313" key="6">
    <source>
        <dbReference type="Proteomes" id="UP000799324"/>
    </source>
</evidence>
<evidence type="ECO:0000256" key="1">
    <source>
        <dbReference type="ARBA" id="ARBA00009986"/>
    </source>
</evidence>
<keyword evidence="2" id="KW-0560">Oxidoreductase</keyword>
<dbReference type="InterPro" id="IPR016161">
    <property type="entry name" value="Ald_DH/histidinol_DH"/>
</dbReference>
<dbReference type="InterPro" id="IPR015590">
    <property type="entry name" value="Aldehyde_DH_dom"/>
</dbReference>
<dbReference type="InterPro" id="IPR012394">
    <property type="entry name" value="Aldehyde_DH_NAD(P)"/>
</dbReference>
<feature type="domain" description="Aldehyde dehydrogenase" evidence="4">
    <location>
        <begin position="25"/>
        <end position="158"/>
    </location>
</feature>
<dbReference type="InterPro" id="IPR016162">
    <property type="entry name" value="Ald_DH_N"/>
</dbReference>
<dbReference type="AlphaFoldDB" id="A0A6A6SJI3"/>